<dbReference type="InterPro" id="IPR029063">
    <property type="entry name" value="SAM-dependent_MTases_sf"/>
</dbReference>
<comment type="caution">
    <text evidence="2">The sequence shown here is derived from an EMBL/GenBank/DDBJ whole genome shotgun (WGS) entry which is preliminary data.</text>
</comment>
<dbReference type="Proteomes" id="UP000176968">
    <property type="component" value="Unassembled WGS sequence"/>
</dbReference>
<dbReference type="InterPro" id="IPR013216">
    <property type="entry name" value="Methyltransf_11"/>
</dbReference>
<dbReference type="EMBL" id="MFMY01000028">
    <property type="protein sequence ID" value="OGG99009.1"/>
    <property type="molecule type" value="Genomic_DNA"/>
</dbReference>
<proteinExistence type="predicted"/>
<dbReference type="SUPFAM" id="SSF53335">
    <property type="entry name" value="S-adenosyl-L-methionine-dependent methyltransferases"/>
    <property type="match status" value="1"/>
</dbReference>
<evidence type="ECO:0000313" key="3">
    <source>
        <dbReference type="Proteomes" id="UP000176968"/>
    </source>
</evidence>
<dbReference type="PANTHER" id="PTHR45085">
    <property type="entry name" value="F21J9.14"/>
    <property type="match status" value="1"/>
</dbReference>
<dbReference type="CDD" id="cd02440">
    <property type="entry name" value="AdoMet_MTases"/>
    <property type="match status" value="1"/>
</dbReference>
<feature type="domain" description="Methyltransferase type 11" evidence="1">
    <location>
        <begin position="137"/>
        <end position="216"/>
    </location>
</feature>
<dbReference type="GO" id="GO:0008757">
    <property type="term" value="F:S-adenosylmethionine-dependent methyltransferase activity"/>
    <property type="evidence" value="ECO:0007669"/>
    <property type="project" value="InterPro"/>
</dbReference>
<dbReference type="PANTHER" id="PTHR45085:SF2">
    <property type="entry name" value="F21J9.14"/>
    <property type="match status" value="1"/>
</dbReference>
<evidence type="ECO:0000259" key="1">
    <source>
        <dbReference type="Pfam" id="PF08241"/>
    </source>
</evidence>
<organism evidence="2 3">
    <name type="scientific">Candidatus Kuenenbacteria bacterium RIFCSPHIGHO2_12_FULL_42_14</name>
    <dbReference type="NCBI Taxonomy" id="1798563"/>
    <lineage>
        <taxon>Bacteria</taxon>
        <taxon>Candidatus Kueneniibacteriota</taxon>
    </lineage>
</organism>
<accession>A0A1F6GLM3</accession>
<sequence>MLYLLKTVFKKLMSCRRYPIFLGKSFVYRWWPGGFGYYGKLKRCKKEDYDFEKEKHSVRKKHNAQSGWQKDFAGDFRSRDYLDYNEYVTHQKQKFDEMLKIDGGFDNKTVFNYRLKFFSRFKKLDRYIKKDAAIICLGARQGTEVEVLRELGYKKAYGIDLNPGPDNQLVRYGDFMNMDLDNSSIDLIYSNCLDHTFEIEKFLQENTRVLKPNGFALYDFISADCGADGAFEAIAWKNDRYLLDLMLKYFKKIVRFESGNKWQWILLGGKIENHSRTETA</sequence>
<gene>
    <name evidence="2" type="ORF">A3E04_01125</name>
</gene>
<name>A0A1F6GLM3_9BACT</name>
<reference evidence="2 3" key="1">
    <citation type="journal article" date="2016" name="Nat. Commun.">
        <title>Thousands of microbial genomes shed light on interconnected biogeochemical processes in an aquifer system.</title>
        <authorList>
            <person name="Anantharaman K."/>
            <person name="Brown C.T."/>
            <person name="Hug L.A."/>
            <person name="Sharon I."/>
            <person name="Castelle C.J."/>
            <person name="Probst A.J."/>
            <person name="Thomas B.C."/>
            <person name="Singh A."/>
            <person name="Wilkins M.J."/>
            <person name="Karaoz U."/>
            <person name="Brodie E.L."/>
            <person name="Williams K.H."/>
            <person name="Hubbard S.S."/>
            <person name="Banfield J.F."/>
        </authorList>
    </citation>
    <scope>NUCLEOTIDE SEQUENCE [LARGE SCALE GENOMIC DNA]</scope>
</reference>
<evidence type="ECO:0000313" key="2">
    <source>
        <dbReference type="EMBL" id="OGG99009.1"/>
    </source>
</evidence>
<dbReference type="AlphaFoldDB" id="A0A1F6GLM3"/>
<protein>
    <recommendedName>
        <fullName evidence="1">Methyltransferase type 11 domain-containing protein</fullName>
    </recommendedName>
</protein>
<dbReference type="Pfam" id="PF08241">
    <property type="entry name" value="Methyltransf_11"/>
    <property type="match status" value="1"/>
</dbReference>
<dbReference type="Gene3D" id="3.40.50.150">
    <property type="entry name" value="Vaccinia Virus protein VP39"/>
    <property type="match status" value="1"/>
</dbReference>